<evidence type="ECO:0000256" key="2">
    <source>
        <dbReference type="ARBA" id="ARBA00023277"/>
    </source>
</evidence>
<feature type="domain" description="Glucosamine inositolphosphorylceramide transferase 1 N-terminal" evidence="3">
    <location>
        <begin position="55"/>
        <end position="270"/>
    </location>
</feature>
<keyword evidence="5" id="KW-1185">Reference proteome</keyword>
<protein>
    <recommendedName>
        <fullName evidence="3">Glucosamine inositolphosphorylceramide transferase 1 N-terminal domain-containing protein</fullName>
    </recommendedName>
</protein>
<dbReference type="STRING" id="1168035.SAMN05444280_11194"/>
<dbReference type="RefSeq" id="WP_073168542.1">
    <property type="nucleotide sequence ID" value="NZ_FQZE01000011.1"/>
</dbReference>
<dbReference type="SUPFAM" id="SSF75005">
    <property type="entry name" value="Arabinanase/levansucrase/invertase"/>
    <property type="match status" value="1"/>
</dbReference>
<dbReference type="PANTHER" id="PTHR43772:SF2">
    <property type="entry name" value="PUTATIVE (AFU_ORTHOLOGUE AFUA_2G04480)-RELATED"/>
    <property type="match status" value="1"/>
</dbReference>
<evidence type="ECO:0000256" key="1">
    <source>
        <dbReference type="ARBA" id="ARBA00022651"/>
    </source>
</evidence>
<dbReference type="InterPro" id="IPR056442">
    <property type="entry name" value="GINT1_N"/>
</dbReference>
<keyword evidence="1" id="KW-0624">Polysaccharide degradation</keyword>
<dbReference type="EMBL" id="FQZE01000011">
    <property type="protein sequence ID" value="SHJ12604.1"/>
    <property type="molecule type" value="Genomic_DNA"/>
</dbReference>
<gene>
    <name evidence="4" type="ORF">SAMN05444280_11194</name>
</gene>
<dbReference type="AlphaFoldDB" id="A0A1M6GRK8"/>
<keyword evidence="1" id="KW-0858">Xylan degradation</keyword>
<name>A0A1M6GRK8_9BACT</name>
<dbReference type="OrthoDB" id="3771157at2"/>
<dbReference type="Gene3D" id="2.115.10.20">
    <property type="entry name" value="Glycosyl hydrolase domain, family 43"/>
    <property type="match status" value="1"/>
</dbReference>
<dbReference type="Proteomes" id="UP000184050">
    <property type="component" value="Unassembled WGS sequence"/>
</dbReference>
<dbReference type="PANTHER" id="PTHR43772">
    <property type="entry name" value="ENDO-1,4-BETA-XYLANASE"/>
    <property type="match status" value="1"/>
</dbReference>
<evidence type="ECO:0000313" key="4">
    <source>
        <dbReference type="EMBL" id="SHJ12604.1"/>
    </source>
</evidence>
<evidence type="ECO:0000313" key="5">
    <source>
        <dbReference type="Proteomes" id="UP000184050"/>
    </source>
</evidence>
<accession>A0A1M6GRK8</accession>
<dbReference type="InterPro" id="IPR052176">
    <property type="entry name" value="Glycosyl_Hydrlase_43_Enz"/>
</dbReference>
<proteinExistence type="predicted"/>
<dbReference type="GO" id="GO:0045493">
    <property type="term" value="P:xylan catabolic process"/>
    <property type="evidence" value="ECO:0007669"/>
    <property type="project" value="UniProtKB-KW"/>
</dbReference>
<reference evidence="4 5" key="1">
    <citation type="submission" date="2016-11" db="EMBL/GenBank/DDBJ databases">
        <authorList>
            <person name="Jaros S."/>
            <person name="Januszkiewicz K."/>
            <person name="Wedrychowicz H."/>
        </authorList>
    </citation>
    <scope>NUCLEOTIDE SEQUENCE [LARGE SCALE GENOMIC DNA]</scope>
    <source>
        <strain evidence="4 5">DSM 27063</strain>
    </source>
</reference>
<dbReference type="InterPro" id="IPR023296">
    <property type="entry name" value="Glyco_hydro_beta-prop_sf"/>
</dbReference>
<evidence type="ECO:0000259" key="3">
    <source>
        <dbReference type="Pfam" id="PF24793"/>
    </source>
</evidence>
<dbReference type="Pfam" id="PF24793">
    <property type="entry name" value="GINT1_N"/>
    <property type="match status" value="1"/>
</dbReference>
<keyword evidence="2" id="KW-0119">Carbohydrate metabolism</keyword>
<sequence>MSGLVSDLKDIVSSQFQKLYFKKWTIGIFRDNIDNIIKNKSFDPDIYWLNLKSLAKFDADPFFLESNDGSISVIFEEYLYKNNYGNISMMSLDHDFKEINRKTVLDIKSHLSYPFVYKENNKVYVFPESKQSGSLSCYEYVSEKKSLVFIKIMLDLPLLDSTIIKHNGKYYIFGTTSKNDNEYYLHLFFSDSLLGTYIAHPNNPVKEGLNGTRSAGNFIRVDGVLYRPAQNCEEQYGKSITIQKVTELSETKFVEETYMDICINKIKNKNIHTIHTINIMDNIIAVDGMHWTFRPVFQIREIIKRKLSLYF</sequence>
<organism evidence="4 5">
    <name type="scientific">Tangfeifania diversioriginum</name>
    <dbReference type="NCBI Taxonomy" id="1168035"/>
    <lineage>
        <taxon>Bacteria</taxon>
        <taxon>Pseudomonadati</taxon>
        <taxon>Bacteroidota</taxon>
        <taxon>Bacteroidia</taxon>
        <taxon>Marinilabiliales</taxon>
        <taxon>Prolixibacteraceae</taxon>
        <taxon>Tangfeifania</taxon>
    </lineage>
</organism>